<evidence type="ECO:0000256" key="1">
    <source>
        <dbReference type="SAM" id="MobiDB-lite"/>
    </source>
</evidence>
<dbReference type="Proteomes" id="UP000000763">
    <property type="component" value="Chromosome 9"/>
</dbReference>
<feature type="compositionally biased region" description="Basic residues" evidence="1">
    <location>
        <begin position="75"/>
        <end position="85"/>
    </location>
</feature>
<evidence type="ECO:0000313" key="4">
    <source>
        <dbReference type="Proteomes" id="UP000000763"/>
    </source>
</evidence>
<organism evidence="3 4">
    <name type="scientific">Oryza sativa subsp. japonica</name>
    <name type="common">Rice</name>
    <dbReference type="NCBI Taxonomy" id="39947"/>
    <lineage>
        <taxon>Eukaryota</taxon>
        <taxon>Viridiplantae</taxon>
        <taxon>Streptophyta</taxon>
        <taxon>Embryophyta</taxon>
        <taxon>Tracheophyta</taxon>
        <taxon>Spermatophyta</taxon>
        <taxon>Magnoliopsida</taxon>
        <taxon>Liliopsida</taxon>
        <taxon>Poales</taxon>
        <taxon>Poaceae</taxon>
        <taxon>BOP clade</taxon>
        <taxon>Oryzoideae</taxon>
        <taxon>Oryzeae</taxon>
        <taxon>Oryzinae</taxon>
        <taxon>Oryza</taxon>
        <taxon>Oryza sativa</taxon>
    </lineage>
</organism>
<feature type="region of interest" description="Disordered" evidence="1">
    <location>
        <begin position="44"/>
        <end position="97"/>
    </location>
</feature>
<dbReference type="AlphaFoldDB" id="Q6K420"/>
<protein>
    <submittedName>
        <fullName evidence="3">Uncharacterized protein</fullName>
    </submittedName>
</protein>
<keyword evidence="2" id="KW-0732">Signal</keyword>
<reference evidence="4" key="1">
    <citation type="journal article" date="2005" name="Nature">
        <title>The map-based sequence of the rice genome.</title>
        <authorList>
            <consortium name="International rice genome sequencing project (IRGSP)"/>
            <person name="Matsumoto T."/>
            <person name="Wu J."/>
            <person name="Kanamori H."/>
            <person name="Katayose Y."/>
            <person name="Fujisawa M."/>
            <person name="Namiki N."/>
            <person name="Mizuno H."/>
            <person name="Yamamoto K."/>
            <person name="Antonio B.A."/>
            <person name="Baba T."/>
            <person name="Sakata K."/>
            <person name="Nagamura Y."/>
            <person name="Aoki H."/>
            <person name="Arikawa K."/>
            <person name="Arita K."/>
            <person name="Bito T."/>
            <person name="Chiden Y."/>
            <person name="Fujitsuka N."/>
            <person name="Fukunaka R."/>
            <person name="Hamada M."/>
            <person name="Harada C."/>
            <person name="Hayashi A."/>
            <person name="Hijishita S."/>
            <person name="Honda M."/>
            <person name="Hosokawa S."/>
            <person name="Ichikawa Y."/>
            <person name="Idonuma A."/>
            <person name="Iijima M."/>
            <person name="Ikeda M."/>
            <person name="Ikeno M."/>
            <person name="Ito K."/>
            <person name="Ito S."/>
            <person name="Ito T."/>
            <person name="Ito Y."/>
            <person name="Ito Y."/>
            <person name="Iwabuchi A."/>
            <person name="Kamiya K."/>
            <person name="Karasawa W."/>
            <person name="Kurita K."/>
            <person name="Katagiri S."/>
            <person name="Kikuta A."/>
            <person name="Kobayashi H."/>
            <person name="Kobayashi N."/>
            <person name="Machita K."/>
            <person name="Maehara T."/>
            <person name="Masukawa M."/>
            <person name="Mizubayashi T."/>
            <person name="Mukai Y."/>
            <person name="Nagasaki H."/>
            <person name="Nagata Y."/>
            <person name="Naito S."/>
            <person name="Nakashima M."/>
            <person name="Nakama Y."/>
            <person name="Nakamichi Y."/>
            <person name="Nakamura M."/>
            <person name="Meguro A."/>
            <person name="Negishi M."/>
            <person name="Ohta I."/>
            <person name="Ohta T."/>
            <person name="Okamoto M."/>
            <person name="Ono N."/>
            <person name="Saji S."/>
            <person name="Sakaguchi M."/>
            <person name="Sakai K."/>
            <person name="Shibata M."/>
            <person name="Shimokawa T."/>
            <person name="Song J."/>
            <person name="Takazaki Y."/>
            <person name="Terasawa K."/>
            <person name="Tsugane M."/>
            <person name="Tsuji K."/>
            <person name="Ueda S."/>
            <person name="Waki K."/>
            <person name="Yamagata H."/>
            <person name="Yamamoto M."/>
            <person name="Yamamoto S."/>
            <person name="Yamane H."/>
            <person name="Yoshiki S."/>
            <person name="Yoshihara R."/>
            <person name="Yukawa K."/>
            <person name="Zhong H."/>
            <person name="Yano M."/>
            <person name="Yuan Q."/>
            <person name="Ouyang S."/>
            <person name="Liu J."/>
            <person name="Jones K.M."/>
            <person name="Gansberger K."/>
            <person name="Moffat K."/>
            <person name="Hill J."/>
            <person name="Bera J."/>
            <person name="Fadrosh D."/>
            <person name="Jin S."/>
            <person name="Johri S."/>
            <person name="Kim M."/>
            <person name="Overton L."/>
            <person name="Reardon M."/>
            <person name="Tsitrin T."/>
            <person name="Vuong H."/>
            <person name="Weaver B."/>
            <person name="Ciecko A."/>
            <person name="Tallon L."/>
            <person name="Jackson J."/>
            <person name="Pai G."/>
            <person name="Aken S.V."/>
            <person name="Utterback T."/>
            <person name="Reidmuller S."/>
            <person name="Feldblyum T."/>
            <person name="Hsiao J."/>
            <person name="Zismann V."/>
            <person name="Iobst S."/>
            <person name="de Vazeille A.R."/>
            <person name="Buell C.R."/>
            <person name="Ying K."/>
            <person name="Li Y."/>
            <person name="Lu T."/>
            <person name="Huang Y."/>
            <person name="Zhao Q."/>
            <person name="Feng Q."/>
            <person name="Zhang L."/>
            <person name="Zhu J."/>
            <person name="Weng Q."/>
            <person name="Mu J."/>
            <person name="Lu Y."/>
            <person name="Fan D."/>
            <person name="Liu Y."/>
            <person name="Guan J."/>
            <person name="Zhang Y."/>
            <person name="Yu S."/>
            <person name="Liu X."/>
            <person name="Zhang Y."/>
            <person name="Hong G."/>
            <person name="Han B."/>
            <person name="Choisne N."/>
            <person name="Demange N."/>
            <person name="Orjeda G."/>
            <person name="Samain S."/>
            <person name="Cattolico L."/>
            <person name="Pelletier E."/>
            <person name="Couloux A."/>
            <person name="Segurens B."/>
            <person name="Wincker P."/>
            <person name="D'Hont A."/>
            <person name="Scarpelli C."/>
            <person name="Weissenbach J."/>
            <person name="Salanoubat M."/>
            <person name="Quetier F."/>
            <person name="Yu Y."/>
            <person name="Kim H.R."/>
            <person name="Rambo T."/>
            <person name="Currie J."/>
            <person name="Collura K."/>
            <person name="Luo M."/>
            <person name="Yang T."/>
            <person name="Ammiraju J.S.S."/>
            <person name="Engler F."/>
            <person name="Soderlund C."/>
            <person name="Wing R.A."/>
            <person name="Palmer L.E."/>
            <person name="de la Bastide M."/>
            <person name="Spiegel L."/>
            <person name="Nascimento L."/>
            <person name="Zutavern T."/>
            <person name="O'Shaughnessy A."/>
            <person name="Dike S."/>
            <person name="Dedhia N."/>
            <person name="Preston R."/>
            <person name="Balija V."/>
            <person name="McCombie W.R."/>
            <person name="Chow T."/>
            <person name="Chen H."/>
            <person name="Chung M."/>
            <person name="Chen C."/>
            <person name="Shaw J."/>
            <person name="Wu H."/>
            <person name="Hsiao K."/>
            <person name="Chao Y."/>
            <person name="Chu M."/>
            <person name="Cheng C."/>
            <person name="Hour A."/>
            <person name="Lee P."/>
            <person name="Lin S."/>
            <person name="Lin Y."/>
            <person name="Liou J."/>
            <person name="Liu S."/>
            <person name="Hsing Y."/>
            <person name="Raghuvanshi S."/>
            <person name="Mohanty A."/>
            <person name="Bharti A.K."/>
            <person name="Gaur A."/>
            <person name="Gupta V."/>
            <person name="Kumar D."/>
            <person name="Ravi V."/>
            <person name="Vij S."/>
            <person name="Kapur A."/>
            <person name="Khurana P."/>
            <person name="Khurana P."/>
            <person name="Khurana J.P."/>
            <person name="Tyagi A.K."/>
            <person name="Gaikwad K."/>
            <person name="Singh A."/>
            <person name="Dalal V."/>
            <person name="Srivastava S."/>
            <person name="Dixit A."/>
            <person name="Pal A.K."/>
            <person name="Ghazi I.A."/>
            <person name="Yadav M."/>
            <person name="Pandit A."/>
            <person name="Bhargava A."/>
            <person name="Sureshbabu K."/>
            <person name="Batra K."/>
            <person name="Sharma T.R."/>
            <person name="Mohapatra T."/>
            <person name="Singh N.K."/>
            <person name="Messing J."/>
            <person name="Nelson A.B."/>
            <person name="Fuks G."/>
            <person name="Kavchok S."/>
            <person name="Keizer G."/>
            <person name="Linton E."/>
            <person name="Llaca V."/>
            <person name="Song R."/>
            <person name="Tanyolac B."/>
            <person name="Young S."/>
            <person name="Ho-Il K."/>
            <person name="Hahn J.H."/>
            <person name="Sangsakoo G."/>
            <person name="Vanavichit A."/>
            <person name="de Mattos Luiz.A.T."/>
            <person name="Zimmer P.D."/>
            <person name="Malone G."/>
            <person name="Dellagostin O."/>
            <person name="de Oliveira A.C."/>
            <person name="Bevan M."/>
            <person name="Bancroft I."/>
            <person name="Minx P."/>
            <person name="Cordum H."/>
            <person name="Wilson R."/>
            <person name="Cheng Z."/>
            <person name="Jin W."/>
            <person name="Jiang J."/>
            <person name="Leong S.A."/>
            <person name="Iwama H."/>
            <person name="Gojobori T."/>
            <person name="Itoh T."/>
            <person name="Niimura Y."/>
            <person name="Fujii Y."/>
            <person name="Habara T."/>
            <person name="Sakai H."/>
            <person name="Sato Y."/>
            <person name="Wilson G."/>
            <person name="Kumar K."/>
            <person name="McCouch S."/>
            <person name="Juretic N."/>
            <person name="Hoen D."/>
            <person name="Wright S."/>
            <person name="Bruskiewich R."/>
            <person name="Bureau T."/>
            <person name="Miyao A."/>
            <person name="Hirochika H."/>
            <person name="Nishikawa T."/>
            <person name="Kadowaki K."/>
            <person name="Sugiura M."/>
            <person name="Burr B."/>
            <person name="Sasaki T."/>
        </authorList>
    </citation>
    <scope>NUCLEOTIDE SEQUENCE [LARGE SCALE GENOMIC DNA]</scope>
    <source>
        <strain evidence="4">cv. Nipponbare</strain>
    </source>
</reference>
<evidence type="ECO:0000313" key="3">
    <source>
        <dbReference type="EMBL" id="BAD23421.1"/>
    </source>
</evidence>
<name>Q6K420_ORYSJ</name>
<feature type="region of interest" description="Disordered" evidence="1">
    <location>
        <begin position="157"/>
        <end position="176"/>
    </location>
</feature>
<feature type="chain" id="PRO_5004276130" evidence="2">
    <location>
        <begin position="35"/>
        <end position="291"/>
    </location>
</feature>
<proteinExistence type="predicted"/>
<reference evidence="4" key="2">
    <citation type="journal article" date="2008" name="Nucleic Acids Res.">
        <title>The rice annotation project database (RAP-DB): 2008 update.</title>
        <authorList>
            <consortium name="The rice annotation project (RAP)"/>
        </authorList>
    </citation>
    <scope>GENOME REANNOTATION</scope>
    <source>
        <strain evidence="4">cv. Nipponbare</strain>
    </source>
</reference>
<gene>
    <name evidence="3" type="primary">P0523B07.17</name>
</gene>
<dbReference type="EMBL" id="AP005589">
    <property type="protein sequence ID" value="BAD23421.1"/>
    <property type="molecule type" value="Genomic_DNA"/>
</dbReference>
<evidence type="ECO:0000256" key="2">
    <source>
        <dbReference type="SAM" id="SignalP"/>
    </source>
</evidence>
<accession>Q6K420</accession>
<feature type="compositionally biased region" description="Basic and acidic residues" evidence="1">
    <location>
        <begin position="44"/>
        <end position="67"/>
    </location>
</feature>
<sequence>MNWKLATASAVSPQPLLPLAAAALLLLLLPPLVAAPSHERVRQVAKPSDESCHRSAVKLGERRRTEESQELAPRLTRRTVGHKRERHMEGASAPWKDSAADEEVHRAMLFPPLSLLPRAVACSAALTVAASSAAARCCHSRRRPRCSCCSTAVVEQEERRRGGRKKKKREGQFGPKFIGNASKGLLHLIPQPHRHTPHQCCAASLSHRARQDDGILLASCRCRANILLLLHHPRATPPSIVPPPSHRHQPLLLHVVVPVKADRHAVFGEGRVRQEVVAFASVLSHGTCFKR</sequence>
<feature type="signal peptide" evidence="2">
    <location>
        <begin position="1"/>
        <end position="34"/>
    </location>
</feature>